<sequence length="101" mass="11586">MQEYFRIKNEMKLDRDQLFPRGNDVLSRYMNESSARTDDRISAENQPFAMNEEAGTGEGPDKWAFMKDSVRNGNTFPDKCTELSTCKPEPWADAVEAKLLC</sequence>
<evidence type="ECO:0000313" key="2">
    <source>
        <dbReference type="EMBL" id="VDP47780.1"/>
    </source>
</evidence>
<dbReference type="WBParaSite" id="SBAD_0001278701-mRNA-1">
    <property type="protein sequence ID" value="SBAD_0001278701-mRNA-1"/>
    <property type="gene ID" value="SBAD_0001278701"/>
</dbReference>
<keyword evidence="3" id="KW-1185">Reference proteome</keyword>
<accession>A0A183J933</accession>
<evidence type="ECO:0000313" key="3">
    <source>
        <dbReference type="Proteomes" id="UP000270296"/>
    </source>
</evidence>
<evidence type="ECO:0000256" key="1">
    <source>
        <dbReference type="SAM" id="MobiDB-lite"/>
    </source>
</evidence>
<dbReference type="EMBL" id="UZAM01017602">
    <property type="protein sequence ID" value="VDP47780.1"/>
    <property type="molecule type" value="Genomic_DNA"/>
</dbReference>
<proteinExistence type="predicted"/>
<protein>
    <submittedName>
        <fullName evidence="2 4">Uncharacterized protein</fullName>
    </submittedName>
</protein>
<feature type="region of interest" description="Disordered" evidence="1">
    <location>
        <begin position="32"/>
        <end position="60"/>
    </location>
</feature>
<name>A0A183J933_9BILA</name>
<reference evidence="2 3" key="2">
    <citation type="submission" date="2018-11" db="EMBL/GenBank/DDBJ databases">
        <authorList>
            <consortium name="Pathogen Informatics"/>
        </authorList>
    </citation>
    <scope>NUCLEOTIDE SEQUENCE [LARGE SCALE GENOMIC DNA]</scope>
</reference>
<organism evidence="4">
    <name type="scientific">Soboliphyme baturini</name>
    <dbReference type="NCBI Taxonomy" id="241478"/>
    <lineage>
        <taxon>Eukaryota</taxon>
        <taxon>Metazoa</taxon>
        <taxon>Ecdysozoa</taxon>
        <taxon>Nematoda</taxon>
        <taxon>Enoplea</taxon>
        <taxon>Dorylaimia</taxon>
        <taxon>Dioctophymatida</taxon>
        <taxon>Dioctophymatoidea</taxon>
        <taxon>Soboliphymatidae</taxon>
        <taxon>Soboliphyme</taxon>
    </lineage>
</organism>
<gene>
    <name evidence="2" type="ORF">SBAD_LOCUS12381</name>
</gene>
<reference evidence="4" key="1">
    <citation type="submission" date="2016-06" db="UniProtKB">
        <authorList>
            <consortium name="WormBaseParasite"/>
        </authorList>
    </citation>
    <scope>IDENTIFICATION</scope>
</reference>
<dbReference type="Proteomes" id="UP000270296">
    <property type="component" value="Unassembled WGS sequence"/>
</dbReference>
<evidence type="ECO:0000313" key="4">
    <source>
        <dbReference type="WBParaSite" id="SBAD_0001278701-mRNA-1"/>
    </source>
</evidence>
<dbReference type="AlphaFoldDB" id="A0A183J933"/>